<dbReference type="OrthoDB" id="3050260at2759"/>
<dbReference type="InterPro" id="IPR012337">
    <property type="entry name" value="RNaseH-like_sf"/>
</dbReference>
<name>A0A8H5LGX3_9AGAR</name>
<protein>
    <submittedName>
        <fullName evidence="1">Uncharacterized protein</fullName>
    </submittedName>
</protein>
<organism evidence="1 2">
    <name type="scientific">Leucocoprinus leucothites</name>
    <dbReference type="NCBI Taxonomy" id="201217"/>
    <lineage>
        <taxon>Eukaryota</taxon>
        <taxon>Fungi</taxon>
        <taxon>Dikarya</taxon>
        <taxon>Basidiomycota</taxon>
        <taxon>Agaricomycotina</taxon>
        <taxon>Agaricomycetes</taxon>
        <taxon>Agaricomycetidae</taxon>
        <taxon>Agaricales</taxon>
        <taxon>Agaricineae</taxon>
        <taxon>Agaricaceae</taxon>
        <taxon>Leucocoprinus</taxon>
    </lineage>
</organism>
<gene>
    <name evidence="1" type="ORF">D9756_006699</name>
</gene>
<dbReference type="SUPFAM" id="SSF53098">
    <property type="entry name" value="Ribonuclease H-like"/>
    <property type="match status" value="1"/>
</dbReference>
<dbReference type="AlphaFoldDB" id="A0A8H5LGX3"/>
<sequence>MVLFEEPTQQFSQKGVPLIVDVLPMLLELKLSMQAIHDSDTDDDLAHDITCIAAQAAILVIDKYTIFTEDCEIYYILIVICPDYKLQWFKSALGFMTQHVKKIKDMVVEHWKVSYASGGDESQLVDSEPVKGKKNQFKVMLKAAKINYPIDHILAYLDEPAIPSTDIQAAGRYMKWWYTSSSAWKSVTKMAMDYCSAPGVKAVAEMIGESESDEEDGS</sequence>
<evidence type="ECO:0000313" key="2">
    <source>
        <dbReference type="Proteomes" id="UP000559027"/>
    </source>
</evidence>
<comment type="caution">
    <text evidence="1">The sequence shown here is derived from an EMBL/GenBank/DDBJ whole genome shotgun (WGS) entry which is preliminary data.</text>
</comment>
<reference evidence="1 2" key="1">
    <citation type="journal article" date="2020" name="ISME J.">
        <title>Uncovering the hidden diversity of litter-decomposition mechanisms in mushroom-forming fungi.</title>
        <authorList>
            <person name="Floudas D."/>
            <person name="Bentzer J."/>
            <person name="Ahren D."/>
            <person name="Johansson T."/>
            <person name="Persson P."/>
            <person name="Tunlid A."/>
        </authorList>
    </citation>
    <scope>NUCLEOTIDE SEQUENCE [LARGE SCALE GENOMIC DNA]</scope>
    <source>
        <strain evidence="1 2">CBS 146.42</strain>
    </source>
</reference>
<dbReference type="EMBL" id="JAACJO010000006">
    <property type="protein sequence ID" value="KAF5357035.1"/>
    <property type="molecule type" value="Genomic_DNA"/>
</dbReference>
<proteinExistence type="predicted"/>
<dbReference type="Proteomes" id="UP000559027">
    <property type="component" value="Unassembled WGS sequence"/>
</dbReference>
<accession>A0A8H5LGX3</accession>
<keyword evidence="2" id="KW-1185">Reference proteome</keyword>
<evidence type="ECO:0000313" key="1">
    <source>
        <dbReference type="EMBL" id="KAF5357035.1"/>
    </source>
</evidence>